<comment type="subcellular location">
    <subcellularLocation>
        <location evidence="1">Cytoplasmic vesicle</location>
    </subcellularLocation>
    <subcellularLocation>
        <location evidence="2">Golgi apparatus</location>
        <location evidence="2">trans-Golgi network</location>
    </subcellularLocation>
</comment>
<evidence type="ECO:0000256" key="5">
    <source>
        <dbReference type="SAM" id="MobiDB-lite"/>
    </source>
</evidence>
<dbReference type="InterPro" id="IPR039273">
    <property type="entry name" value="TEPSIN"/>
</dbReference>
<evidence type="ECO:0000259" key="6">
    <source>
        <dbReference type="Pfam" id="PF01417"/>
    </source>
</evidence>
<gene>
    <name evidence="7" type="ORF">DYB32_005338</name>
</gene>
<dbReference type="Gene3D" id="1.25.40.90">
    <property type="match status" value="1"/>
</dbReference>
<dbReference type="GO" id="GO:0032588">
    <property type="term" value="C:trans-Golgi network membrane"/>
    <property type="evidence" value="ECO:0007669"/>
    <property type="project" value="TreeGrafter"/>
</dbReference>
<feature type="domain" description="ENTH" evidence="6">
    <location>
        <begin position="22"/>
        <end position="96"/>
    </location>
</feature>
<feature type="compositionally biased region" description="Low complexity" evidence="5">
    <location>
        <begin position="338"/>
        <end position="353"/>
    </location>
</feature>
<dbReference type="AlphaFoldDB" id="A0A3R6YYB1"/>
<evidence type="ECO:0000256" key="3">
    <source>
        <dbReference type="ARBA" id="ARBA00023034"/>
    </source>
</evidence>
<evidence type="ECO:0000256" key="4">
    <source>
        <dbReference type="ARBA" id="ARBA00023329"/>
    </source>
</evidence>
<protein>
    <recommendedName>
        <fullName evidence="6">ENTH domain-containing protein</fullName>
    </recommendedName>
</protein>
<evidence type="ECO:0000256" key="2">
    <source>
        <dbReference type="ARBA" id="ARBA00004601"/>
    </source>
</evidence>
<dbReference type="GO" id="GO:0031410">
    <property type="term" value="C:cytoplasmic vesicle"/>
    <property type="evidence" value="ECO:0007669"/>
    <property type="project" value="UniProtKB-SubCell"/>
</dbReference>
<dbReference type="PANTHER" id="PTHR21514">
    <property type="entry name" value="AP-4 COMPLEX ACCESSORY SUBUNIT TEPSIN"/>
    <property type="match status" value="1"/>
</dbReference>
<sequence>MPRTCLCVVVPCVGQVGAQDGSTEKIAEFLLNRTAKSNMNVKLKAMQVINHCLKGGDPAFHHYMRLNEHAVRVLSNFQGSMDPAYGDEKNRRLRMAALETLNYLGVPASLNNNSGEMIPTRWNSARDNRPTVLIGAKTSLFGAPKPVQPGVGGGNGGVHRMGSHMHHGSSSSGFGNSGTFNPPSYERSLIDDLCPPGGLARAPPAENLNRFVDLAKSLDMNILGDLLLDKLEDDSWQVRLKGLCVWEALLDAPGCEHYAEWLEENVELLQHVAQDPKTAVAIKAKRVLQLIGVDAASHQPVAKPHQHSHEQRPHASVDLLAMNDLTLSGPSVPPPAQQPFHQQQQQQQQQQQVAPANLLDLSFSPLKNAAPTPTTTALDPLSLNAQPSLLLSPPRQLPPEASRHLGDFGKDLFTLANSPRNAAQPSPAPPPTEKSAFSFM</sequence>
<reference evidence="7 8" key="1">
    <citation type="submission" date="2018-08" db="EMBL/GenBank/DDBJ databases">
        <title>Aphanomyces genome sequencing and annotation.</title>
        <authorList>
            <person name="Minardi D."/>
            <person name="Oidtmann B."/>
            <person name="Van Der Giezen M."/>
            <person name="Studholme D.J."/>
        </authorList>
    </citation>
    <scope>NUCLEOTIDE SEQUENCE [LARGE SCALE GENOMIC DNA]</scope>
    <source>
        <strain evidence="7 8">NJM0002</strain>
    </source>
</reference>
<dbReference type="InterPro" id="IPR035802">
    <property type="entry name" value="ENTH/VHS_tepsin"/>
</dbReference>
<evidence type="ECO:0000313" key="8">
    <source>
        <dbReference type="Proteomes" id="UP000285060"/>
    </source>
</evidence>
<feature type="region of interest" description="Disordered" evidence="5">
    <location>
        <begin position="325"/>
        <end position="353"/>
    </location>
</feature>
<feature type="compositionally biased region" description="Polar residues" evidence="5">
    <location>
        <begin position="415"/>
        <end position="424"/>
    </location>
</feature>
<dbReference type="Proteomes" id="UP000285060">
    <property type="component" value="Unassembled WGS sequence"/>
</dbReference>
<name>A0A3R6YYB1_9STRA</name>
<keyword evidence="8" id="KW-1185">Reference proteome</keyword>
<dbReference type="InterPro" id="IPR008942">
    <property type="entry name" value="ENTH_VHS"/>
</dbReference>
<proteinExistence type="predicted"/>
<dbReference type="CDD" id="cd03572">
    <property type="entry name" value="ENTH_like_Tepsin"/>
    <property type="match status" value="1"/>
</dbReference>
<evidence type="ECO:0000313" key="7">
    <source>
        <dbReference type="EMBL" id="RHY29208.1"/>
    </source>
</evidence>
<dbReference type="SUPFAM" id="SSF48371">
    <property type="entry name" value="ARM repeat"/>
    <property type="match status" value="1"/>
</dbReference>
<dbReference type="InterPro" id="IPR016024">
    <property type="entry name" value="ARM-type_fold"/>
</dbReference>
<dbReference type="Pfam" id="PF01417">
    <property type="entry name" value="ENTH"/>
    <property type="match status" value="1"/>
</dbReference>
<feature type="region of interest" description="Disordered" evidence="5">
    <location>
        <begin position="387"/>
        <end position="440"/>
    </location>
</feature>
<dbReference type="InterPro" id="IPR013809">
    <property type="entry name" value="ENTH"/>
</dbReference>
<dbReference type="EMBL" id="QUSY01000469">
    <property type="protein sequence ID" value="RHY29208.1"/>
    <property type="molecule type" value="Genomic_DNA"/>
</dbReference>
<dbReference type="VEuPathDB" id="FungiDB:H310_11418"/>
<feature type="compositionally biased region" description="Basic and acidic residues" evidence="5">
    <location>
        <begin position="401"/>
        <end position="410"/>
    </location>
</feature>
<keyword evidence="3" id="KW-0333">Golgi apparatus</keyword>
<keyword evidence="4" id="KW-0968">Cytoplasmic vesicle</keyword>
<comment type="caution">
    <text evidence="7">The sequence shown here is derived from an EMBL/GenBank/DDBJ whole genome shotgun (WGS) entry which is preliminary data.</text>
</comment>
<evidence type="ECO:0000256" key="1">
    <source>
        <dbReference type="ARBA" id="ARBA00004541"/>
    </source>
</evidence>
<accession>A0A3R6YYB1</accession>
<dbReference type="PANTHER" id="PTHR21514:SF0">
    <property type="entry name" value="AP-4 COMPLEX ACCESSORY SUBUNIT TEPSIN"/>
    <property type="match status" value="1"/>
</dbReference>
<organism evidence="7 8">
    <name type="scientific">Aphanomyces invadans</name>
    <dbReference type="NCBI Taxonomy" id="157072"/>
    <lineage>
        <taxon>Eukaryota</taxon>
        <taxon>Sar</taxon>
        <taxon>Stramenopiles</taxon>
        <taxon>Oomycota</taxon>
        <taxon>Saprolegniomycetes</taxon>
        <taxon>Saprolegniales</taxon>
        <taxon>Verrucalvaceae</taxon>
        <taxon>Aphanomyces</taxon>
    </lineage>
</organism>